<gene>
    <name evidence="19" type="primary">coxB</name>
    <name evidence="19" type="ordered locus">PACID_12210</name>
</gene>
<keyword evidence="8 14" id="KW-0249">Electron transport</keyword>
<dbReference type="AlphaFoldDB" id="K7RM57"/>
<dbReference type="GO" id="GO:0016491">
    <property type="term" value="F:oxidoreductase activity"/>
    <property type="evidence" value="ECO:0007669"/>
    <property type="project" value="UniProtKB-KW"/>
</dbReference>
<dbReference type="PRINTS" id="PR01166">
    <property type="entry name" value="CYCOXIDASEII"/>
</dbReference>
<dbReference type="PROSITE" id="PS00078">
    <property type="entry name" value="COX2"/>
    <property type="match status" value="1"/>
</dbReference>
<keyword evidence="6 15" id="KW-0479">Metal-binding</keyword>
<dbReference type="Gene3D" id="2.60.40.420">
    <property type="entry name" value="Cupredoxins - blue copper proteins"/>
    <property type="match status" value="1"/>
</dbReference>
<dbReference type="InterPro" id="IPR045187">
    <property type="entry name" value="CcO_II"/>
</dbReference>
<evidence type="ECO:0000256" key="5">
    <source>
        <dbReference type="ARBA" id="ARBA00022692"/>
    </source>
</evidence>
<dbReference type="eggNOG" id="COG1622">
    <property type="taxonomic scope" value="Bacteria"/>
</dbReference>
<protein>
    <recommendedName>
        <fullName evidence="15">Cytochrome c oxidase subunit 2</fullName>
        <ecNumber evidence="15">7.1.1.9</ecNumber>
    </recommendedName>
</protein>
<dbReference type="KEGG" id="pbo:PACID_12210"/>
<dbReference type="InterPro" id="IPR011759">
    <property type="entry name" value="Cyt_c_oxidase_su2_TM_dom"/>
</dbReference>
<dbReference type="CDD" id="cd13919">
    <property type="entry name" value="CuRO_HCO_II_like_5"/>
    <property type="match status" value="1"/>
</dbReference>
<comment type="cofactor">
    <cofactor evidence="15">
        <name>Cu cation</name>
        <dbReference type="ChEBI" id="CHEBI:23378"/>
    </cofactor>
    <text evidence="15">Binds a copper A center.</text>
</comment>
<keyword evidence="10 15" id="KW-0186">Copper</keyword>
<evidence type="ECO:0000256" key="17">
    <source>
        <dbReference type="SAM" id="Phobius"/>
    </source>
</evidence>
<dbReference type="STRING" id="1171373.PACID_12210"/>
<proteinExistence type="inferred from homology"/>
<keyword evidence="3 14" id="KW-0813">Transport</keyword>
<dbReference type="InterPro" id="IPR014222">
    <property type="entry name" value="Cyt_c_oxidase_su2"/>
</dbReference>
<evidence type="ECO:0000256" key="10">
    <source>
        <dbReference type="ARBA" id="ARBA00023008"/>
    </source>
</evidence>
<evidence type="ECO:0000256" key="12">
    <source>
        <dbReference type="ARBA" id="ARBA00024688"/>
    </source>
</evidence>
<keyword evidence="19" id="KW-0560">Oxidoreductase</keyword>
<evidence type="ECO:0000256" key="2">
    <source>
        <dbReference type="ARBA" id="ARBA00007866"/>
    </source>
</evidence>
<dbReference type="InterPro" id="IPR008972">
    <property type="entry name" value="Cupredoxin"/>
</dbReference>
<comment type="function">
    <text evidence="12 15">Subunits I and II form the functional core of the enzyme complex. Electrons originating in cytochrome c are transferred via heme a and Cu(A) to the binuclear center formed by heme a3 and Cu(B).</text>
</comment>
<dbReference type="EMBL" id="CP003493">
    <property type="protein sequence ID" value="AFV89044.1"/>
    <property type="molecule type" value="Genomic_DNA"/>
</dbReference>
<keyword evidence="11 17" id="KW-0472">Membrane</keyword>
<dbReference type="PANTHER" id="PTHR22888:SF9">
    <property type="entry name" value="CYTOCHROME C OXIDASE SUBUNIT 2"/>
    <property type="match status" value="1"/>
</dbReference>
<evidence type="ECO:0000256" key="8">
    <source>
        <dbReference type="ARBA" id="ARBA00022982"/>
    </source>
</evidence>
<dbReference type="GO" id="GO:0005886">
    <property type="term" value="C:plasma membrane"/>
    <property type="evidence" value="ECO:0007669"/>
    <property type="project" value="UniProtKB-SubCell"/>
</dbReference>
<evidence type="ECO:0000256" key="3">
    <source>
        <dbReference type="ARBA" id="ARBA00022448"/>
    </source>
</evidence>
<dbReference type="PANTHER" id="PTHR22888">
    <property type="entry name" value="CYTOCHROME C OXIDASE, SUBUNIT II"/>
    <property type="match status" value="1"/>
</dbReference>
<evidence type="ECO:0000313" key="19">
    <source>
        <dbReference type="EMBL" id="AFV89044.1"/>
    </source>
</evidence>
<evidence type="ECO:0000256" key="6">
    <source>
        <dbReference type="ARBA" id="ARBA00022723"/>
    </source>
</evidence>
<dbReference type="Proteomes" id="UP000000214">
    <property type="component" value="Chromosome"/>
</dbReference>
<evidence type="ECO:0000256" key="7">
    <source>
        <dbReference type="ARBA" id="ARBA00022967"/>
    </source>
</evidence>
<dbReference type="PROSITE" id="PS50857">
    <property type="entry name" value="COX2_CUA"/>
    <property type="match status" value="1"/>
</dbReference>
<keyword evidence="5 14" id="KW-0812">Transmembrane</keyword>
<accession>K7RM57</accession>
<name>K7RM57_ACIA4</name>
<keyword evidence="7" id="KW-1278">Translocase</keyword>
<dbReference type="Pfam" id="PF00116">
    <property type="entry name" value="COX2"/>
    <property type="match status" value="1"/>
</dbReference>
<dbReference type="InterPro" id="IPR002429">
    <property type="entry name" value="CcO_II-like_C"/>
</dbReference>
<dbReference type="InterPro" id="IPR001505">
    <property type="entry name" value="Copper_CuA"/>
</dbReference>
<dbReference type="Gene3D" id="1.10.287.90">
    <property type="match status" value="1"/>
</dbReference>
<dbReference type="GO" id="GO:0042773">
    <property type="term" value="P:ATP synthesis coupled electron transport"/>
    <property type="evidence" value="ECO:0007669"/>
    <property type="project" value="TreeGrafter"/>
</dbReference>
<dbReference type="NCBIfam" id="TIGR02866">
    <property type="entry name" value="CoxB"/>
    <property type="match status" value="1"/>
</dbReference>
<organism evidence="19 20">
    <name type="scientific">Acidipropionibacterium acidipropionici (strain ATCC 4875 / DSM 20272 / JCM 6432 / NBRC 12425 / NCIMB 8070 / 4)</name>
    <name type="common">Propionibacterium acidipropionici</name>
    <dbReference type="NCBI Taxonomy" id="1171373"/>
    <lineage>
        <taxon>Bacteria</taxon>
        <taxon>Bacillati</taxon>
        <taxon>Actinomycetota</taxon>
        <taxon>Actinomycetes</taxon>
        <taxon>Propionibacteriales</taxon>
        <taxon>Propionibacteriaceae</taxon>
        <taxon>Acidipropionibacterium</taxon>
    </lineage>
</organism>
<reference evidence="19 20" key="1">
    <citation type="journal article" date="2012" name="BMC Genomics">
        <title>The genome sequence of Propionibacterium acidipropionici provides insights into its biotechnological and industrial potential.</title>
        <authorList>
            <person name="Parizzi L.P."/>
            <person name="Grassi M.C."/>
            <person name="Llerena L.A."/>
            <person name="Carazzolle M.F."/>
            <person name="Queiroz V.L."/>
            <person name="Lunardi I."/>
            <person name="Zeidler A.F."/>
            <person name="Teixeira P.J."/>
            <person name="Mieczkowski P."/>
            <person name="Rincones J."/>
            <person name="Pereira G.A."/>
        </authorList>
    </citation>
    <scope>NUCLEOTIDE SEQUENCE [LARGE SCALE GENOMIC DNA]</scope>
    <source>
        <strain evidence="20">ATCC 4875 / DSM 20272 / JCM 6432 / NBRC 12425 / NCIMB 8070</strain>
    </source>
</reference>
<dbReference type="GO" id="GO:0004129">
    <property type="term" value="F:cytochrome-c oxidase activity"/>
    <property type="evidence" value="ECO:0007669"/>
    <property type="project" value="UniProtKB-EC"/>
</dbReference>
<sequence length="275" mass="30392">MGAALALTALAGCSSETKGQAARFGMVAPASDRAPHMESLWTGAWIAALAVGVFVWGLIIFAIIRFRRRKGDPEVPRQTRYHLPLEILYTMVPFLIIGVLFFYTVRTQNSVMAKDAEPDHTINVVGQKWSWTFNYMEAANPDAGSVVTHDAGTIEKIPDLYLPLDKSVRFHLNSADVIHSFWVPAFYFKMDVIPGHPNQFDLTPTKAGTFDGKCAEFCGTYHANMLFKVHVVPEAEYNAHLKKLKAQGKTGEIRPAKSVATLPTPSAAEKESEPK</sequence>
<dbReference type="PATRIC" id="fig|1171373.8.peg.1218"/>
<feature type="transmembrane region" description="Helical" evidence="17">
    <location>
        <begin position="87"/>
        <end position="105"/>
    </location>
</feature>
<feature type="domain" description="Cytochrome oxidase subunit II copper A binding" evidence="18">
    <location>
        <begin position="117"/>
        <end position="243"/>
    </location>
</feature>
<dbReference type="EC" id="7.1.1.9" evidence="15"/>
<evidence type="ECO:0000313" key="20">
    <source>
        <dbReference type="Proteomes" id="UP000000214"/>
    </source>
</evidence>
<evidence type="ECO:0000256" key="11">
    <source>
        <dbReference type="ARBA" id="ARBA00023136"/>
    </source>
</evidence>
<feature type="region of interest" description="Disordered" evidence="16">
    <location>
        <begin position="247"/>
        <end position="275"/>
    </location>
</feature>
<evidence type="ECO:0000256" key="16">
    <source>
        <dbReference type="SAM" id="MobiDB-lite"/>
    </source>
</evidence>
<evidence type="ECO:0000256" key="4">
    <source>
        <dbReference type="ARBA" id="ARBA00022660"/>
    </source>
</evidence>
<comment type="similarity">
    <text evidence="2 14">Belongs to the cytochrome c oxidase subunit 2 family.</text>
</comment>
<dbReference type="InterPro" id="IPR036257">
    <property type="entry name" value="Cyt_c_oxidase_su2_TM_sf"/>
</dbReference>
<evidence type="ECO:0000256" key="9">
    <source>
        <dbReference type="ARBA" id="ARBA00022989"/>
    </source>
</evidence>
<evidence type="ECO:0000256" key="14">
    <source>
        <dbReference type="RuleBase" id="RU000456"/>
    </source>
</evidence>
<dbReference type="SUPFAM" id="SSF49503">
    <property type="entry name" value="Cupredoxins"/>
    <property type="match status" value="1"/>
</dbReference>
<comment type="catalytic activity">
    <reaction evidence="13 15">
        <text>4 Fe(II)-[cytochrome c] + O2 + 8 H(+)(in) = 4 Fe(III)-[cytochrome c] + 2 H2O + 4 H(+)(out)</text>
        <dbReference type="Rhea" id="RHEA:11436"/>
        <dbReference type="Rhea" id="RHEA-COMP:10350"/>
        <dbReference type="Rhea" id="RHEA-COMP:14399"/>
        <dbReference type="ChEBI" id="CHEBI:15377"/>
        <dbReference type="ChEBI" id="CHEBI:15378"/>
        <dbReference type="ChEBI" id="CHEBI:15379"/>
        <dbReference type="ChEBI" id="CHEBI:29033"/>
        <dbReference type="ChEBI" id="CHEBI:29034"/>
        <dbReference type="EC" id="7.1.1.9"/>
    </reaction>
</comment>
<evidence type="ECO:0000256" key="13">
    <source>
        <dbReference type="ARBA" id="ARBA00047816"/>
    </source>
</evidence>
<comment type="subcellular location">
    <subcellularLocation>
        <location evidence="14">Cell membrane</location>
        <topology evidence="14">Multi-pass membrane protein</topology>
    </subcellularLocation>
    <subcellularLocation>
        <location evidence="1">Membrane</location>
        <topology evidence="1">Multi-pass membrane protein</topology>
    </subcellularLocation>
</comment>
<evidence type="ECO:0000256" key="1">
    <source>
        <dbReference type="ARBA" id="ARBA00004141"/>
    </source>
</evidence>
<evidence type="ECO:0000259" key="18">
    <source>
        <dbReference type="PROSITE" id="PS50857"/>
    </source>
</evidence>
<keyword evidence="9 17" id="KW-1133">Transmembrane helix</keyword>
<dbReference type="Pfam" id="PF02790">
    <property type="entry name" value="COX2_TM"/>
    <property type="match status" value="1"/>
</dbReference>
<keyword evidence="4 14" id="KW-0679">Respiratory chain</keyword>
<dbReference type="HOGENOM" id="CLU_036876_3_0_11"/>
<evidence type="ECO:0000256" key="15">
    <source>
        <dbReference type="RuleBase" id="RU004024"/>
    </source>
</evidence>
<dbReference type="SUPFAM" id="SSF81464">
    <property type="entry name" value="Cytochrome c oxidase subunit II-like, transmembrane region"/>
    <property type="match status" value="1"/>
</dbReference>
<dbReference type="GO" id="GO:0005507">
    <property type="term" value="F:copper ion binding"/>
    <property type="evidence" value="ECO:0007669"/>
    <property type="project" value="InterPro"/>
</dbReference>
<feature type="transmembrane region" description="Helical" evidence="17">
    <location>
        <begin position="45"/>
        <end position="66"/>
    </location>
</feature>